<name>A0ACC2K692_PERAE</name>
<dbReference type="Proteomes" id="UP001234297">
    <property type="component" value="Chromosome 12"/>
</dbReference>
<comment type="caution">
    <text evidence="1">The sequence shown here is derived from an EMBL/GenBank/DDBJ whole genome shotgun (WGS) entry which is preliminary data.</text>
</comment>
<sequence length="101" mass="11214">MGKILYSVLCNDCRLGRTSPASFAVPDTTHREHQKLPVLALPILSSHLQSFSISLPISSFSPIARPLHQLIHQNLGFYRGIQSFHESLLSKNTILYPVSSS</sequence>
<evidence type="ECO:0000313" key="2">
    <source>
        <dbReference type="Proteomes" id="UP001234297"/>
    </source>
</evidence>
<protein>
    <submittedName>
        <fullName evidence="1">Uncharacterized protein</fullName>
    </submittedName>
</protein>
<keyword evidence="2" id="KW-1185">Reference proteome</keyword>
<accession>A0ACC2K692</accession>
<proteinExistence type="predicted"/>
<dbReference type="EMBL" id="CM056820">
    <property type="protein sequence ID" value="KAJ8616644.1"/>
    <property type="molecule type" value="Genomic_DNA"/>
</dbReference>
<evidence type="ECO:0000313" key="1">
    <source>
        <dbReference type="EMBL" id="KAJ8616644.1"/>
    </source>
</evidence>
<organism evidence="1 2">
    <name type="scientific">Persea americana</name>
    <name type="common">Avocado</name>
    <dbReference type="NCBI Taxonomy" id="3435"/>
    <lineage>
        <taxon>Eukaryota</taxon>
        <taxon>Viridiplantae</taxon>
        <taxon>Streptophyta</taxon>
        <taxon>Embryophyta</taxon>
        <taxon>Tracheophyta</taxon>
        <taxon>Spermatophyta</taxon>
        <taxon>Magnoliopsida</taxon>
        <taxon>Magnoliidae</taxon>
        <taxon>Laurales</taxon>
        <taxon>Lauraceae</taxon>
        <taxon>Persea</taxon>
    </lineage>
</organism>
<gene>
    <name evidence="1" type="ORF">MRB53_036016</name>
</gene>
<reference evidence="1 2" key="1">
    <citation type="journal article" date="2022" name="Hortic Res">
        <title>A haplotype resolved chromosomal level avocado genome allows analysis of novel avocado genes.</title>
        <authorList>
            <person name="Nath O."/>
            <person name="Fletcher S.J."/>
            <person name="Hayward A."/>
            <person name="Shaw L.M."/>
            <person name="Masouleh A.K."/>
            <person name="Furtado A."/>
            <person name="Henry R.J."/>
            <person name="Mitter N."/>
        </authorList>
    </citation>
    <scope>NUCLEOTIDE SEQUENCE [LARGE SCALE GENOMIC DNA]</scope>
    <source>
        <strain evidence="2">cv. Hass</strain>
    </source>
</reference>